<dbReference type="AlphaFoldDB" id="A0A2S2QJK0"/>
<dbReference type="OrthoDB" id="6612884at2759"/>
<evidence type="ECO:0000256" key="1">
    <source>
        <dbReference type="SAM" id="SignalP"/>
    </source>
</evidence>
<keyword evidence="1" id="KW-0732">Signal</keyword>
<keyword evidence="3" id="KW-1185">Reference proteome</keyword>
<evidence type="ECO:0000313" key="2">
    <source>
        <dbReference type="EMBL" id="MBY77871.1"/>
    </source>
</evidence>
<evidence type="ECO:0000313" key="4">
    <source>
        <dbReference type="RefSeq" id="XP_025423409.1"/>
    </source>
</evidence>
<feature type="signal peptide" evidence="1">
    <location>
        <begin position="1"/>
        <end position="17"/>
    </location>
</feature>
<dbReference type="EMBL" id="GGMS01008668">
    <property type="protein sequence ID" value="MBY77871.1"/>
    <property type="molecule type" value="Transcribed_RNA"/>
</dbReference>
<organism evidence="2">
    <name type="scientific">Sipha flava</name>
    <name type="common">yellow sugarcane aphid</name>
    <dbReference type="NCBI Taxonomy" id="143950"/>
    <lineage>
        <taxon>Eukaryota</taxon>
        <taxon>Metazoa</taxon>
        <taxon>Ecdysozoa</taxon>
        <taxon>Arthropoda</taxon>
        <taxon>Hexapoda</taxon>
        <taxon>Insecta</taxon>
        <taxon>Pterygota</taxon>
        <taxon>Neoptera</taxon>
        <taxon>Paraneoptera</taxon>
        <taxon>Hemiptera</taxon>
        <taxon>Sternorrhyncha</taxon>
        <taxon>Aphidomorpha</taxon>
        <taxon>Aphidoidea</taxon>
        <taxon>Aphididae</taxon>
        <taxon>Sipha</taxon>
    </lineage>
</organism>
<dbReference type="RefSeq" id="XP_025423409.1">
    <property type="nucleotide sequence ID" value="XM_025567624.1"/>
</dbReference>
<protein>
    <submittedName>
        <fullName evidence="4">Uncharacterized protein LOC112692824</fullName>
    </submittedName>
</protein>
<feature type="chain" id="PRO_5044579159" evidence="1">
    <location>
        <begin position="18"/>
        <end position="136"/>
    </location>
</feature>
<evidence type="ECO:0000313" key="3">
    <source>
        <dbReference type="Proteomes" id="UP000694846"/>
    </source>
</evidence>
<gene>
    <name evidence="4" type="primary">LOC112692824</name>
    <name evidence="2" type="ORF">g.117974</name>
</gene>
<reference evidence="2" key="1">
    <citation type="submission" date="2018-04" db="EMBL/GenBank/DDBJ databases">
        <title>Transcriptome assembly of Sipha flava.</title>
        <authorList>
            <person name="Scully E.D."/>
            <person name="Geib S.M."/>
            <person name="Palmer N.A."/>
            <person name="Koch K."/>
            <person name="Bradshaw J."/>
            <person name="Heng-Moss T."/>
            <person name="Sarath G."/>
        </authorList>
    </citation>
    <scope>NUCLEOTIDE SEQUENCE</scope>
</reference>
<dbReference type="Proteomes" id="UP000694846">
    <property type="component" value="Unplaced"/>
</dbReference>
<sequence>MIKNLVFCLAVITFSRFDCKCIKNAPNIENPGTIMDKVIKLQNETINLQKNSTISTAQKNETIVKNNNLEAKHKSKIRQVSADTPIIASTLIDDMNAEQSYYPSPLMVYPFPMMNTYYPRYFPYIYPGNQGNHFFG</sequence>
<name>A0A2S2QJK0_9HEMI</name>
<dbReference type="GeneID" id="112692824"/>
<proteinExistence type="predicted"/>
<reference evidence="4" key="2">
    <citation type="submission" date="2025-04" db="UniProtKB">
        <authorList>
            <consortium name="RefSeq"/>
        </authorList>
    </citation>
    <scope>IDENTIFICATION</scope>
    <source>
        <tissue evidence="4">Whole body</tissue>
    </source>
</reference>
<accession>A0A2S2QJK0</accession>